<reference evidence="2 3" key="1">
    <citation type="submission" date="2024-03" db="EMBL/GenBank/DDBJ databases">
        <authorList>
            <person name="Martinez-Hernandez J."/>
        </authorList>
    </citation>
    <scope>NUCLEOTIDE SEQUENCE [LARGE SCALE GENOMIC DNA]</scope>
</reference>
<evidence type="ECO:0000313" key="3">
    <source>
        <dbReference type="Proteomes" id="UP001497480"/>
    </source>
</evidence>
<dbReference type="Proteomes" id="UP001497480">
    <property type="component" value="Unassembled WGS sequence"/>
</dbReference>
<dbReference type="EMBL" id="CAXHTB010000011">
    <property type="protein sequence ID" value="CAL0315593.1"/>
    <property type="molecule type" value="Genomic_DNA"/>
</dbReference>
<feature type="chain" id="PRO_5043382286" evidence="1">
    <location>
        <begin position="24"/>
        <end position="68"/>
    </location>
</feature>
<dbReference type="AlphaFoldDB" id="A0AAV1X368"/>
<keyword evidence="3" id="KW-1185">Reference proteome</keyword>
<feature type="signal peptide" evidence="1">
    <location>
        <begin position="1"/>
        <end position="23"/>
    </location>
</feature>
<protein>
    <submittedName>
        <fullName evidence="2">Uncharacterized protein</fullName>
    </submittedName>
</protein>
<comment type="caution">
    <text evidence="2">The sequence shown here is derived from an EMBL/GenBank/DDBJ whole genome shotgun (WGS) entry which is preliminary data.</text>
</comment>
<keyword evidence="1" id="KW-0732">Signal</keyword>
<sequence length="68" mass="7425">MSLLKFIFALIVGVLLFSHAGMGDQVCIGSCKQYPDCDYSCKQQNYAIGHCVPNISLPPENDHCCCAI</sequence>
<accession>A0AAV1X368</accession>
<proteinExistence type="predicted"/>
<name>A0AAV1X368_LUPLU</name>
<evidence type="ECO:0000256" key="1">
    <source>
        <dbReference type="SAM" id="SignalP"/>
    </source>
</evidence>
<organism evidence="2 3">
    <name type="scientific">Lupinus luteus</name>
    <name type="common">European yellow lupine</name>
    <dbReference type="NCBI Taxonomy" id="3873"/>
    <lineage>
        <taxon>Eukaryota</taxon>
        <taxon>Viridiplantae</taxon>
        <taxon>Streptophyta</taxon>
        <taxon>Embryophyta</taxon>
        <taxon>Tracheophyta</taxon>
        <taxon>Spermatophyta</taxon>
        <taxon>Magnoliopsida</taxon>
        <taxon>eudicotyledons</taxon>
        <taxon>Gunneridae</taxon>
        <taxon>Pentapetalae</taxon>
        <taxon>rosids</taxon>
        <taxon>fabids</taxon>
        <taxon>Fabales</taxon>
        <taxon>Fabaceae</taxon>
        <taxon>Papilionoideae</taxon>
        <taxon>50 kb inversion clade</taxon>
        <taxon>genistoids sensu lato</taxon>
        <taxon>core genistoids</taxon>
        <taxon>Genisteae</taxon>
        <taxon>Lupinus</taxon>
    </lineage>
</organism>
<evidence type="ECO:0000313" key="2">
    <source>
        <dbReference type="EMBL" id="CAL0315593.1"/>
    </source>
</evidence>
<gene>
    <name evidence="2" type="ORF">LLUT_LOCUS16653</name>
</gene>